<comment type="caution">
    <text evidence="2">The sequence shown here is derived from an EMBL/GenBank/DDBJ whole genome shotgun (WGS) entry which is preliminary data.</text>
</comment>
<evidence type="ECO:0000313" key="3">
    <source>
        <dbReference type="Proteomes" id="UP000017559"/>
    </source>
</evidence>
<gene>
    <name evidence="2" type="ORF">Moror_16731</name>
</gene>
<dbReference type="HOGENOM" id="CLU_062263_1_0_1"/>
<dbReference type="AlphaFoldDB" id="V2WJK3"/>
<accession>V2WJK3</accession>
<dbReference type="InterPro" id="IPR008701">
    <property type="entry name" value="NPP1"/>
</dbReference>
<dbReference type="SMR" id="V2WJK3"/>
<feature type="signal peptide" evidence="1">
    <location>
        <begin position="1"/>
        <end position="18"/>
    </location>
</feature>
<dbReference type="EMBL" id="AWSO01002254">
    <property type="protein sequence ID" value="ESK81767.1"/>
    <property type="molecule type" value="Genomic_DNA"/>
</dbReference>
<evidence type="ECO:0000313" key="2">
    <source>
        <dbReference type="EMBL" id="ESK81767.1"/>
    </source>
</evidence>
<sequence length="229" mass="25207">MQFRHLVFVLFIVTRALSASVKSHDSFVPFPASGGPLETAYQPQLHIGNGCHSYPAVNAQGDWSGGLYPSGSPSAGCSDPTKGQTYVRSTNNYKGRIAMVYCWYMPKDEPVPTTGHRHEWEGAVVFLDIKTHNIDGVATSAHGHWRKYYNPNGTNVDGTHVKVEYSAEGLNSHAIRLTDKDGDLPNLAQWDRLGGPAQQAINNPSNWGAANPPIAQMHYQMTLEGAWMW</sequence>
<evidence type="ECO:0000256" key="1">
    <source>
        <dbReference type="SAM" id="SignalP"/>
    </source>
</evidence>
<name>V2WJK3_MONRO</name>
<dbReference type="Proteomes" id="UP000017559">
    <property type="component" value="Unassembled WGS sequence"/>
</dbReference>
<reference evidence="2 3" key="1">
    <citation type="journal article" date="2014" name="BMC Genomics">
        <title>Genome and secretome analysis of the hemibiotrophic fungal pathogen, Moniliophthora roreri, which causes frosty pod rot disease of cacao: mechanisms of the biotrophic and necrotrophic phases.</title>
        <authorList>
            <person name="Meinhardt L.W."/>
            <person name="Costa G.G.L."/>
            <person name="Thomazella D.P.T."/>
            <person name="Teixeira P.J.P.L."/>
            <person name="Carazzolle M.F."/>
            <person name="Schuster S.C."/>
            <person name="Carlson J.E."/>
            <person name="Guiltinan M.J."/>
            <person name="Mieczkowski P."/>
            <person name="Farmer A."/>
            <person name="Ramaraj T."/>
            <person name="Crozier J."/>
            <person name="Davis R.E."/>
            <person name="Shao J."/>
            <person name="Melnick R.L."/>
            <person name="Pereira G.A.G."/>
            <person name="Bailey B.A."/>
        </authorList>
    </citation>
    <scope>NUCLEOTIDE SEQUENCE [LARGE SCALE GENOMIC DNA]</scope>
    <source>
        <strain evidence="2 3">MCA 2997</strain>
    </source>
</reference>
<protein>
    <submittedName>
        <fullName evidence="2">Necrosis inducing-like protein npp1 type</fullName>
    </submittedName>
</protein>
<organism evidence="2 3">
    <name type="scientific">Moniliophthora roreri (strain MCA 2997)</name>
    <name type="common">Cocoa frosty pod rot fungus</name>
    <name type="synonym">Crinipellis roreri</name>
    <dbReference type="NCBI Taxonomy" id="1381753"/>
    <lineage>
        <taxon>Eukaryota</taxon>
        <taxon>Fungi</taxon>
        <taxon>Dikarya</taxon>
        <taxon>Basidiomycota</taxon>
        <taxon>Agaricomycotina</taxon>
        <taxon>Agaricomycetes</taxon>
        <taxon>Agaricomycetidae</taxon>
        <taxon>Agaricales</taxon>
        <taxon>Marasmiineae</taxon>
        <taxon>Marasmiaceae</taxon>
        <taxon>Moniliophthora</taxon>
    </lineage>
</organism>
<dbReference type="PIRSF" id="PIRSF029958">
    <property type="entry name" value="Necrosis-inducing_protein"/>
    <property type="match status" value="1"/>
</dbReference>
<proteinExistence type="predicted"/>
<dbReference type="STRING" id="1381753.V2WJK3"/>
<feature type="chain" id="PRO_5004711026" evidence="1">
    <location>
        <begin position="19"/>
        <end position="229"/>
    </location>
</feature>
<dbReference type="OrthoDB" id="89086at2759"/>
<dbReference type="PANTHER" id="PTHR33657:SF6">
    <property type="entry name" value="SECRETED PROTEIN"/>
    <property type="match status" value="1"/>
</dbReference>
<dbReference type="KEGG" id="mrr:Moror_16731"/>
<dbReference type="Pfam" id="PF05630">
    <property type="entry name" value="NPP1"/>
    <property type="match status" value="1"/>
</dbReference>
<keyword evidence="3" id="KW-1185">Reference proteome</keyword>
<dbReference type="PANTHER" id="PTHR33657">
    <property type="entry name" value="DOMAIN PROTEIN, PUTATIVE (AFU_ORTHOLOGUE AFUA_5G00600)-RELATED"/>
    <property type="match status" value="1"/>
</dbReference>
<keyword evidence="1" id="KW-0732">Signal</keyword>